<comment type="caution">
    <text evidence="1">The sequence shown here is derived from an EMBL/GenBank/DDBJ whole genome shotgun (WGS) entry which is preliminary data.</text>
</comment>
<organism evidence="1 2">
    <name type="scientific">Scophthalmus maximus</name>
    <name type="common">Turbot</name>
    <name type="synonym">Psetta maxima</name>
    <dbReference type="NCBI Taxonomy" id="52904"/>
    <lineage>
        <taxon>Eukaryota</taxon>
        <taxon>Metazoa</taxon>
        <taxon>Chordata</taxon>
        <taxon>Craniata</taxon>
        <taxon>Vertebrata</taxon>
        <taxon>Euteleostomi</taxon>
        <taxon>Actinopterygii</taxon>
        <taxon>Neopterygii</taxon>
        <taxon>Teleostei</taxon>
        <taxon>Neoteleostei</taxon>
        <taxon>Acanthomorphata</taxon>
        <taxon>Carangaria</taxon>
        <taxon>Pleuronectiformes</taxon>
        <taxon>Pleuronectoidei</taxon>
        <taxon>Scophthalmidae</taxon>
        <taxon>Scophthalmus</taxon>
    </lineage>
</organism>
<reference evidence="1 2" key="1">
    <citation type="submission" date="2019-06" db="EMBL/GenBank/DDBJ databases">
        <title>Draft genomes of female and male turbot (Scophthalmus maximus).</title>
        <authorList>
            <person name="Xu H."/>
            <person name="Xu X.-W."/>
            <person name="Shao C."/>
            <person name="Chen S."/>
        </authorList>
    </citation>
    <scope>NUCLEOTIDE SEQUENCE [LARGE SCALE GENOMIC DNA]</scope>
    <source>
        <strain evidence="1">Ysfricsl-2016a</strain>
        <tissue evidence="1">Blood</tissue>
    </source>
</reference>
<dbReference type="EMBL" id="VEVO01000021">
    <property type="protein sequence ID" value="KAF0024257.1"/>
    <property type="molecule type" value="Genomic_DNA"/>
</dbReference>
<name>A0A6A4RVA8_SCOMX</name>
<dbReference type="AlphaFoldDB" id="A0A6A4RVA8"/>
<evidence type="ECO:0000313" key="1">
    <source>
        <dbReference type="EMBL" id="KAF0024257.1"/>
    </source>
</evidence>
<proteinExistence type="predicted"/>
<accession>A0A6A4RVA8</accession>
<evidence type="ECO:0000313" key="2">
    <source>
        <dbReference type="Proteomes" id="UP000438429"/>
    </source>
</evidence>
<sequence>MSPRSELNALRSSYFQTVDPGMSCTKADVSNLLVKHRNVPRLDRFYRWMSDNCCCREERVEPTTLRLHTTVLLYC</sequence>
<dbReference type="Proteomes" id="UP000438429">
    <property type="component" value="Unassembled WGS sequence"/>
</dbReference>
<gene>
    <name evidence="1" type="ORF">F2P81_023059</name>
</gene>
<protein>
    <submittedName>
        <fullName evidence="1">Uncharacterized protein</fullName>
    </submittedName>
</protein>